<feature type="domain" description="AB hydrolase-1" evidence="1">
    <location>
        <begin position="27"/>
        <end position="276"/>
    </location>
</feature>
<dbReference type="InterPro" id="IPR050471">
    <property type="entry name" value="AB_hydrolase"/>
</dbReference>
<dbReference type="PANTHER" id="PTHR43433:SF5">
    <property type="entry name" value="AB HYDROLASE-1 DOMAIN-CONTAINING PROTEIN"/>
    <property type="match status" value="1"/>
</dbReference>
<dbReference type="RefSeq" id="WP_219044054.1">
    <property type="nucleotide sequence ID" value="NZ_JAHWDQ010000003.1"/>
</dbReference>
<comment type="caution">
    <text evidence="2">The sequence shown here is derived from an EMBL/GenBank/DDBJ whole genome shotgun (WGS) entry which is preliminary data.</text>
</comment>
<evidence type="ECO:0000313" key="3">
    <source>
        <dbReference type="Proteomes" id="UP001166291"/>
    </source>
</evidence>
<keyword evidence="2" id="KW-0378">Hydrolase</keyword>
<protein>
    <submittedName>
        <fullName evidence="2">Alpha/beta fold hydrolase</fullName>
    </submittedName>
</protein>
<name>A0ABS6VW26_9GAMM</name>
<evidence type="ECO:0000259" key="1">
    <source>
        <dbReference type="Pfam" id="PF00561"/>
    </source>
</evidence>
<dbReference type="InterPro" id="IPR000073">
    <property type="entry name" value="AB_hydrolase_1"/>
</dbReference>
<dbReference type="GO" id="GO:0016787">
    <property type="term" value="F:hydrolase activity"/>
    <property type="evidence" value="ECO:0007669"/>
    <property type="project" value="UniProtKB-KW"/>
</dbReference>
<dbReference type="Pfam" id="PF00561">
    <property type="entry name" value="Abhydrolase_1"/>
    <property type="match status" value="1"/>
</dbReference>
<accession>A0ABS6VW26</accession>
<evidence type="ECO:0000313" key="2">
    <source>
        <dbReference type="EMBL" id="MBW2941831.1"/>
    </source>
</evidence>
<organism evidence="2 3">
    <name type="scientific">Zhongshania aquimaris</name>
    <dbReference type="NCBI Taxonomy" id="2857107"/>
    <lineage>
        <taxon>Bacteria</taxon>
        <taxon>Pseudomonadati</taxon>
        <taxon>Pseudomonadota</taxon>
        <taxon>Gammaproteobacteria</taxon>
        <taxon>Cellvibrionales</taxon>
        <taxon>Spongiibacteraceae</taxon>
        <taxon>Zhongshania</taxon>
    </lineage>
</organism>
<gene>
    <name evidence="2" type="ORF">KXJ70_13625</name>
</gene>
<reference evidence="2" key="1">
    <citation type="submission" date="2021-07" db="EMBL/GenBank/DDBJ databases">
        <title>Zhongshania sp. CAU 1632 isolated from seawater.</title>
        <authorList>
            <person name="Kim W."/>
        </authorList>
    </citation>
    <scope>NUCLEOTIDE SEQUENCE</scope>
    <source>
        <strain evidence="2">CAU 1632</strain>
    </source>
</reference>
<keyword evidence="3" id="KW-1185">Reference proteome</keyword>
<dbReference type="PANTHER" id="PTHR43433">
    <property type="entry name" value="HYDROLASE, ALPHA/BETA FOLD FAMILY PROTEIN"/>
    <property type="match status" value="1"/>
</dbReference>
<dbReference type="Proteomes" id="UP001166291">
    <property type="component" value="Unassembled WGS sequence"/>
</dbReference>
<proteinExistence type="predicted"/>
<dbReference type="EMBL" id="JAHWDQ010000003">
    <property type="protein sequence ID" value="MBW2941831.1"/>
    <property type="molecule type" value="Genomic_DNA"/>
</dbReference>
<sequence>MEWTRSRIAVSEGIEMAYEEIGAPDAPVILLIMGYASQLIVWPESFCHRLADGGYRVIRFDNRDVGLSTKLNDAAVPNVIALRLRQQIKLPLKVAYTLDDMTADTVALLDALSISSAHIVGASMGGMIAQLLAVNYPERVNSLVSLMSSSSYGGMKPKILWHILNKAAPDRDAQIAHSLKTWQLISSPKFGDPVQQLRVRIEAAYERAHYPAGKARHMAAIMASGSRRKKLRNIKVPTLVIHGDKDPMLPLRGAKDTARRIPNARLELVAGMGHDLPEALLEKLVGLILGHVQRASTAQ</sequence>